<dbReference type="Pfam" id="PF00589">
    <property type="entry name" value="Phage_integrase"/>
    <property type="match status" value="1"/>
</dbReference>
<dbReference type="GO" id="GO:0003677">
    <property type="term" value="F:DNA binding"/>
    <property type="evidence" value="ECO:0007669"/>
    <property type="project" value="UniProtKB-KW"/>
</dbReference>
<evidence type="ECO:0000256" key="3">
    <source>
        <dbReference type="ARBA" id="ARBA00023125"/>
    </source>
</evidence>
<dbReference type="InterPro" id="IPR011010">
    <property type="entry name" value="DNA_brk_join_enz"/>
</dbReference>
<gene>
    <name evidence="6" type="ORF">PJV93_10105</name>
</gene>
<dbReference type="RefSeq" id="WP_301371074.1">
    <property type="nucleotide sequence ID" value="NZ_JAQJJF010000018.1"/>
</dbReference>
<feature type="domain" description="Tyr recombinase" evidence="5">
    <location>
        <begin position="216"/>
        <end position="385"/>
    </location>
</feature>
<comment type="caution">
    <text evidence="6">The sequence shown here is derived from an EMBL/GenBank/DDBJ whole genome shotgun (WGS) entry which is preliminary data.</text>
</comment>
<dbReference type="SUPFAM" id="SSF56349">
    <property type="entry name" value="DNA breaking-rejoining enzymes"/>
    <property type="match status" value="1"/>
</dbReference>
<dbReference type="Gene3D" id="1.10.443.10">
    <property type="entry name" value="Intergrase catalytic core"/>
    <property type="match status" value="1"/>
</dbReference>
<dbReference type="InterPro" id="IPR002104">
    <property type="entry name" value="Integrase_catalytic"/>
</dbReference>
<dbReference type="PROSITE" id="PS51898">
    <property type="entry name" value="TYR_RECOMBINASE"/>
    <property type="match status" value="1"/>
</dbReference>
<name>A0AAW7QFC1_9BACT</name>
<dbReference type="Gene3D" id="1.10.150.130">
    <property type="match status" value="1"/>
</dbReference>
<evidence type="ECO:0000259" key="5">
    <source>
        <dbReference type="PROSITE" id="PS51898"/>
    </source>
</evidence>
<organism evidence="6 7">
    <name type="scientific">Aliarcobacter butzleri</name>
    <dbReference type="NCBI Taxonomy" id="28197"/>
    <lineage>
        <taxon>Bacteria</taxon>
        <taxon>Pseudomonadati</taxon>
        <taxon>Campylobacterota</taxon>
        <taxon>Epsilonproteobacteria</taxon>
        <taxon>Campylobacterales</taxon>
        <taxon>Arcobacteraceae</taxon>
        <taxon>Aliarcobacter</taxon>
    </lineage>
</organism>
<dbReference type="PANTHER" id="PTHR30349:SF41">
    <property type="entry name" value="INTEGRASE_RECOMBINASE PROTEIN MJ0367-RELATED"/>
    <property type="match status" value="1"/>
</dbReference>
<accession>A0AAW7QFC1</accession>
<evidence type="ECO:0000256" key="1">
    <source>
        <dbReference type="ARBA" id="ARBA00008857"/>
    </source>
</evidence>
<dbReference type="InterPro" id="IPR010998">
    <property type="entry name" value="Integrase_recombinase_N"/>
</dbReference>
<evidence type="ECO:0000313" key="6">
    <source>
        <dbReference type="EMBL" id="MDN5124259.1"/>
    </source>
</evidence>
<reference evidence="6" key="1">
    <citation type="journal article" date="2023" name="Microorganisms">
        <title>Genomic Characterization of Arcobacter butzleri Strains Isolated from Various Sources in Lithuania.</title>
        <authorList>
            <person name="Uljanovas D."/>
            <person name="Golz G."/>
            <person name="Fleischmann S."/>
            <person name="Kudirkiene E."/>
            <person name="Kasetiene N."/>
            <person name="Grineviciene A."/>
            <person name="Tamuleviciene E."/>
            <person name="Aksomaitiene J."/>
            <person name="Alter T."/>
            <person name="Malakauskas M."/>
        </authorList>
    </citation>
    <scope>NUCLEOTIDE SEQUENCE</scope>
    <source>
        <strain evidence="6">S41</strain>
    </source>
</reference>
<reference evidence="6" key="2">
    <citation type="submission" date="2023-01" db="EMBL/GenBank/DDBJ databases">
        <authorList>
            <person name="Uljanovas D."/>
        </authorList>
    </citation>
    <scope>NUCLEOTIDE SEQUENCE</scope>
    <source>
        <strain evidence="6">S41</strain>
    </source>
</reference>
<keyword evidence="2" id="KW-0229">DNA integration</keyword>
<dbReference type="EMBL" id="JAQJJG010000013">
    <property type="protein sequence ID" value="MDN5124259.1"/>
    <property type="molecule type" value="Genomic_DNA"/>
</dbReference>
<evidence type="ECO:0000313" key="7">
    <source>
        <dbReference type="Proteomes" id="UP001170364"/>
    </source>
</evidence>
<dbReference type="InterPro" id="IPR004107">
    <property type="entry name" value="Integrase_SAM-like_N"/>
</dbReference>
<dbReference type="InterPro" id="IPR050090">
    <property type="entry name" value="Tyrosine_recombinase_XerCD"/>
</dbReference>
<sequence>MNIATLEEKFLPFKIKLEAGDKRAQGMYILLKPSEEKYTSKGVTSTPNRNYKIEIAVEAIYKNKRCRGKKVFNITKGTSIIRAIESMISKRNEMITILKEKGTLKTESIKLPKIDPKDRSFENVYQAWINVKRIDKRANTIRVYEVCYKNYLSKAFDKMLIDNITETHIQNLINEAIEKKKKPTTIKTIKLVMQPILELNDVMLNWKKIVFPKHTSERKFKGSDEDAIKISKALLTYEHPIMRGIFAFLLTGRRINEVLQLKHEHINYKNNTFTIVAENSKNKKEHTFKLLPILLNAIKEQKTTTGKIFPMGRDNAIYHFKKCLRSIDIHNMVMHDLRSMVGVVSLRNGADIFSVSKMLSHTNLSTTQRSYLTDGSELALGAQTTIEMLINSNNENIIDVEIEDNKFLAIKKLFPNASDEQIKKALNTLETKLSIDN</sequence>
<evidence type="ECO:0000256" key="2">
    <source>
        <dbReference type="ARBA" id="ARBA00022908"/>
    </source>
</evidence>
<dbReference type="Pfam" id="PF14659">
    <property type="entry name" value="Phage_int_SAM_3"/>
    <property type="match status" value="1"/>
</dbReference>
<proteinExistence type="inferred from homology"/>
<dbReference type="AlphaFoldDB" id="A0AAW7QFC1"/>
<dbReference type="GO" id="GO:0015074">
    <property type="term" value="P:DNA integration"/>
    <property type="evidence" value="ECO:0007669"/>
    <property type="project" value="UniProtKB-KW"/>
</dbReference>
<dbReference type="GO" id="GO:0006310">
    <property type="term" value="P:DNA recombination"/>
    <property type="evidence" value="ECO:0007669"/>
    <property type="project" value="UniProtKB-KW"/>
</dbReference>
<keyword evidence="4" id="KW-0233">DNA recombination</keyword>
<dbReference type="InterPro" id="IPR013762">
    <property type="entry name" value="Integrase-like_cat_sf"/>
</dbReference>
<keyword evidence="3" id="KW-0238">DNA-binding</keyword>
<comment type="similarity">
    <text evidence="1">Belongs to the 'phage' integrase family.</text>
</comment>
<dbReference type="PANTHER" id="PTHR30349">
    <property type="entry name" value="PHAGE INTEGRASE-RELATED"/>
    <property type="match status" value="1"/>
</dbReference>
<evidence type="ECO:0000256" key="4">
    <source>
        <dbReference type="ARBA" id="ARBA00023172"/>
    </source>
</evidence>
<dbReference type="Proteomes" id="UP001170364">
    <property type="component" value="Unassembled WGS sequence"/>
</dbReference>
<protein>
    <submittedName>
        <fullName evidence="6">Tyrosine-type recombinase/integrase</fullName>
    </submittedName>
</protein>